<gene>
    <name evidence="3" type="ORF">EMPS_01243</name>
</gene>
<dbReference type="PROSITE" id="PS50888">
    <property type="entry name" value="BHLH"/>
    <property type="match status" value="1"/>
</dbReference>
<dbReference type="GO" id="GO:0046983">
    <property type="term" value="F:protein dimerization activity"/>
    <property type="evidence" value="ECO:0007669"/>
    <property type="project" value="InterPro"/>
</dbReference>
<proteinExistence type="predicted"/>
<dbReference type="InterPro" id="IPR036638">
    <property type="entry name" value="HLH_DNA-bd_sf"/>
</dbReference>
<dbReference type="Pfam" id="PF00010">
    <property type="entry name" value="HLH"/>
    <property type="match status" value="1"/>
</dbReference>
<feature type="domain" description="BHLH" evidence="2">
    <location>
        <begin position="160"/>
        <end position="208"/>
    </location>
</feature>
<feature type="coiled-coil region" evidence="1">
    <location>
        <begin position="236"/>
        <end position="270"/>
    </location>
</feature>
<protein>
    <submittedName>
        <fullName evidence="3">Transcriptional regulator CBF1</fullName>
    </submittedName>
</protein>
<name>A0A9P3H370_9FUNG</name>
<dbReference type="InterPro" id="IPR011598">
    <property type="entry name" value="bHLH_dom"/>
</dbReference>
<reference evidence="3" key="1">
    <citation type="submission" date="2021-11" db="EMBL/GenBank/DDBJ databases">
        <authorList>
            <person name="Herlambang A."/>
            <person name="Guo Y."/>
            <person name="Takashima Y."/>
            <person name="Nishizawa T."/>
        </authorList>
    </citation>
    <scope>NUCLEOTIDE SEQUENCE</scope>
    <source>
        <strain evidence="3">E1425</strain>
    </source>
</reference>
<keyword evidence="4" id="KW-1185">Reference proteome</keyword>
<evidence type="ECO:0000259" key="2">
    <source>
        <dbReference type="PROSITE" id="PS50888"/>
    </source>
</evidence>
<sequence>MTSSAEIHNVQEVLNELTNSMKDMKDMKDMDMNQTFTAVIAQHTAAQKARAEAEAQAVAQAVVEQQQHQVSADQLGHDELTRIAEQHREEMAAQEVVSAAAPLVSAPLVASAPGHQVIHMDALDGNDSSTLATVAIPRAPSPVEAPTTKPLPGTEEWAKIRRDNHKEVERRRRETINEGINELAKVVPSSEKNKGAILRQAVKYIHSIQETHDKLSSEVESVTALVVEREKALLDKNLAQSALRELHAQHEQLKRDFESLRSEYERVAESKKQRTE</sequence>
<dbReference type="SMART" id="SM00353">
    <property type="entry name" value="HLH"/>
    <property type="match status" value="1"/>
</dbReference>
<dbReference type="GO" id="GO:0005634">
    <property type="term" value="C:nucleus"/>
    <property type="evidence" value="ECO:0007669"/>
    <property type="project" value="TreeGrafter"/>
</dbReference>
<keyword evidence="1" id="KW-0175">Coiled coil</keyword>
<accession>A0A9P3H370</accession>
<organism evidence="3 4">
    <name type="scientific">Entomortierella parvispora</name>
    <dbReference type="NCBI Taxonomy" id="205924"/>
    <lineage>
        <taxon>Eukaryota</taxon>
        <taxon>Fungi</taxon>
        <taxon>Fungi incertae sedis</taxon>
        <taxon>Mucoromycota</taxon>
        <taxon>Mortierellomycotina</taxon>
        <taxon>Mortierellomycetes</taxon>
        <taxon>Mortierellales</taxon>
        <taxon>Mortierellaceae</taxon>
        <taxon>Entomortierella</taxon>
    </lineage>
</organism>
<dbReference type="OrthoDB" id="71302at2759"/>
<reference evidence="3" key="2">
    <citation type="journal article" date="2022" name="Microbiol. Resour. Announc.">
        <title>Whole-Genome Sequence of Entomortierella parvispora E1425, a Mucoromycotan Fungus Associated with Burkholderiaceae-Related Endosymbiotic Bacteria.</title>
        <authorList>
            <person name="Herlambang A."/>
            <person name="Guo Y."/>
            <person name="Takashima Y."/>
            <person name="Narisawa K."/>
            <person name="Ohta H."/>
            <person name="Nishizawa T."/>
        </authorList>
    </citation>
    <scope>NUCLEOTIDE SEQUENCE</scope>
    <source>
        <strain evidence="3">E1425</strain>
    </source>
</reference>
<dbReference type="PANTHER" id="PTHR47787">
    <property type="entry name" value="CENTROMERE-BINDING PROTEIN 1"/>
    <property type="match status" value="1"/>
</dbReference>
<evidence type="ECO:0000256" key="1">
    <source>
        <dbReference type="SAM" id="Coils"/>
    </source>
</evidence>
<dbReference type="Gene3D" id="4.10.280.10">
    <property type="entry name" value="Helix-loop-helix DNA-binding domain"/>
    <property type="match status" value="1"/>
</dbReference>
<dbReference type="PANTHER" id="PTHR47787:SF1">
    <property type="entry name" value="CENTROMERE-BINDING PROTEIN 1"/>
    <property type="match status" value="1"/>
</dbReference>
<comment type="caution">
    <text evidence="3">The sequence shown here is derived from an EMBL/GenBank/DDBJ whole genome shotgun (WGS) entry which is preliminary data.</text>
</comment>
<evidence type="ECO:0000313" key="3">
    <source>
        <dbReference type="EMBL" id="GJJ68897.1"/>
    </source>
</evidence>
<dbReference type="AlphaFoldDB" id="A0A9P3H370"/>
<dbReference type="EMBL" id="BQFW01000002">
    <property type="protein sequence ID" value="GJJ68897.1"/>
    <property type="molecule type" value="Genomic_DNA"/>
</dbReference>
<evidence type="ECO:0000313" key="4">
    <source>
        <dbReference type="Proteomes" id="UP000827284"/>
    </source>
</evidence>
<dbReference type="SUPFAM" id="SSF47459">
    <property type="entry name" value="HLH, helix-loop-helix DNA-binding domain"/>
    <property type="match status" value="1"/>
</dbReference>
<dbReference type="Proteomes" id="UP000827284">
    <property type="component" value="Unassembled WGS sequence"/>
</dbReference>
<dbReference type="GO" id="GO:0003700">
    <property type="term" value="F:DNA-binding transcription factor activity"/>
    <property type="evidence" value="ECO:0007669"/>
    <property type="project" value="TreeGrafter"/>
</dbReference>